<dbReference type="AlphaFoldDB" id="A0A7C1FQ32"/>
<dbReference type="EMBL" id="DSMG01000121">
    <property type="protein sequence ID" value="HDX32278.1"/>
    <property type="molecule type" value="Genomic_DNA"/>
</dbReference>
<name>A0A7C1FQ32_9CHLR</name>
<dbReference type="InterPro" id="IPR036866">
    <property type="entry name" value="RibonucZ/Hydroxyglut_hydro"/>
</dbReference>
<comment type="caution">
    <text evidence="1">The sequence shown here is derived from an EMBL/GenBank/DDBJ whole genome shotgun (WGS) entry which is preliminary data.</text>
</comment>
<accession>A0A7C1FQ32</accession>
<sequence length="257" mass="28405">MSPLIPLLDPSSRSRPQILQLYQNLELFSEGVPPRNSLFVLDRRVDASGRIRSQLLIVDPPADALERFRLEDDVAALYTGERPRAPLPLVELAPGGVAHVRVGDHFLDVYVQKSGTVVYLPAVGVLLSGDYASDALPPRIVPGSDGSDELETLRLLARLIKQENFQLCVPYVGSTVREKPKVMERLAADVAYLHGLRRVVPGLLQRGEPLETIERVADSLLPEDRRSREAQAVHVANLSVLTGISIEIWGETQEIEE</sequence>
<organism evidence="1">
    <name type="scientific">Caldilinea aerophila</name>
    <dbReference type="NCBI Taxonomy" id="133453"/>
    <lineage>
        <taxon>Bacteria</taxon>
        <taxon>Bacillati</taxon>
        <taxon>Chloroflexota</taxon>
        <taxon>Caldilineae</taxon>
        <taxon>Caldilineales</taxon>
        <taxon>Caldilineaceae</taxon>
        <taxon>Caldilinea</taxon>
    </lineage>
</organism>
<dbReference type="SUPFAM" id="SSF56281">
    <property type="entry name" value="Metallo-hydrolase/oxidoreductase"/>
    <property type="match status" value="1"/>
</dbReference>
<protein>
    <submittedName>
        <fullName evidence="1">Uncharacterized protein</fullName>
    </submittedName>
</protein>
<gene>
    <name evidence="1" type="ORF">ENQ20_12450</name>
</gene>
<evidence type="ECO:0000313" key="1">
    <source>
        <dbReference type="EMBL" id="HDX32278.1"/>
    </source>
</evidence>
<proteinExistence type="predicted"/>
<reference evidence="1" key="1">
    <citation type="journal article" date="2020" name="mSystems">
        <title>Genome- and Community-Level Interaction Insights into Carbon Utilization and Element Cycling Functions of Hydrothermarchaeota in Hydrothermal Sediment.</title>
        <authorList>
            <person name="Zhou Z."/>
            <person name="Liu Y."/>
            <person name="Xu W."/>
            <person name="Pan J."/>
            <person name="Luo Z.H."/>
            <person name="Li M."/>
        </authorList>
    </citation>
    <scope>NUCLEOTIDE SEQUENCE [LARGE SCALE GENOMIC DNA]</scope>
    <source>
        <strain evidence="1">SpSt-289</strain>
    </source>
</reference>